<keyword evidence="2" id="KW-1185">Reference proteome</keyword>
<gene>
    <name evidence="1" type="ORF">RJT34_12648</name>
</gene>
<dbReference type="Proteomes" id="UP001359559">
    <property type="component" value="Unassembled WGS sequence"/>
</dbReference>
<sequence>MGEEEDEAGGGSGEPDPDFRLVFWNGGSLLEVLALAIEEESLRSASFGDRGRVSEKYQLWRLRKSL</sequence>
<proteinExistence type="predicted"/>
<evidence type="ECO:0000313" key="1">
    <source>
        <dbReference type="EMBL" id="KAK7301773.1"/>
    </source>
</evidence>
<reference evidence="1 2" key="1">
    <citation type="submission" date="2024-01" db="EMBL/GenBank/DDBJ databases">
        <title>The genomes of 5 underutilized Papilionoideae crops provide insights into root nodulation and disease resistance.</title>
        <authorList>
            <person name="Yuan L."/>
        </authorList>
    </citation>
    <scope>NUCLEOTIDE SEQUENCE [LARGE SCALE GENOMIC DNA]</scope>
    <source>
        <strain evidence="1">LY-2023</strain>
        <tissue evidence="1">Leaf</tissue>
    </source>
</reference>
<dbReference type="EMBL" id="JAYKXN010000003">
    <property type="protein sequence ID" value="KAK7301773.1"/>
    <property type="molecule type" value="Genomic_DNA"/>
</dbReference>
<dbReference type="AlphaFoldDB" id="A0AAN9PKY4"/>
<comment type="caution">
    <text evidence="1">The sequence shown here is derived from an EMBL/GenBank/DDBJ whole genome shotgun (WGS) entry which is preliminary data.</text>
</comment>
<evidence type="ECO:0000313" key="2">
    <source>
        <dbReference type="Proteomes" id="UP001359559"/>
    </source>
</evidence>
<protein>
    <submittedName>
        <fullName evidence="1">Uncharacterized protein</fullName>
    </submittedName>
</protein>
<accession>A0AAN9PKY4</accession>
<organism evidence="1 2">
    <name type="scientific">Clitoria ternatea</name>
    <name type="common">Butterfly pea</name>
    <dbReference type="NCBI Taxonomy" id="43366"/>
    <lineage>
        <taxon>Eukaryota</taxon>
        <taxon>Viridiplantae</taxon>
        <taxon>Streptophyta</taxon>
        <taxon>Embryophyta</taxon>
        <taxon>Tracheophyta</taxon>
        <taxon>Spermatophyta</taxon>
        <taxon>Magnoliopsida</taxon>
        <taxon>eudicotyledons</taxon>
        <taxon>Gunneridae</taxon>
        <taxon>Pentapetalae</taxon>
        <taxon>rosids</taxon>
        <taxon>fabids</taxon>
        <taxon>Fabales</taxon>
        <taxon>Fabaceae</taxon>
        <taxon>Papilionoideae</taxon>
        <taxon>50 kb inversion clade</taxon>
        <taxon>NPAAA clade</taxon>
        <taxon>indigoferoid/millettioid clade</taxon>
        <taxon>Phaseoleae</taxon>
        <taxon>Clitoria</taxon>
    </lineage>
</organism>
<name>A0AAN9PKY4_CLITE</name>